<dbReference type="RefSeq" id="WP_188596707.1">
    <property type="nucleotide sequence ID" value="NZ_BMNL01000003.1"/>
</dbReference>
<evidence type="ECO:0000313" key="1">
    <source>
        <dbReference type="EMBL" id="GGP21596.1"/>
    </source>
</evidence>
<gene>
    <name evidence="1" type="ORF">GCM10007981_14050</name>
</gene>
<reference evidence="1" key="2">
    <citation type="submission" date="2020-09" db="EMBL/GenBank/DDBJ databases">
        <authorList>
            <person name="Sun Q."/>
            <person name="Ohkuma M."/>
        </authorList>
    </citation>
    <scope>NUCLEOTIDE SEQUENCE</scope>
    <source>
        <strain evidence="1">JCM 10088</strain>
    </source>
</reference>
<keyword evidence="2" id="KW-1185">Reference proteome</keyword>
<reference evidence="1" key="1">
    <citation type="journal article" date="2014" name="Int. J. Syst. Evol. Microbiol.">
        <title>Complete genome sequence of Corynebacterium casei LMG S-19264T (=DSM 44701T), isolated from a smear-ripened cheese.</title>
        <authorList>
            <consortium name="US DOE Joint Genome Institute (JGI-PGF)"/>
            <person name="Walter F."/>
            <person name="Albersmeier A."/>
            <person name="Kalinowski J."/>
            <person name="Ruckert C."/>
        </authorList>
    </citation>
    <scope>NUCLEOTIDE SEQUENCE</scope>
    <source>
        <strain evidence="1">JCM 10088</strain>
    </source>
</reference>
<evidence type="ECO:0000313" key="2">
    <source>
        <dbReference type="Proteomes" id="UP000610960"/>
    </source>
</evidence>
<dbReference type="Proteomes" id="UP000610960">
    <property type="component" value="Unassembled WGS sequence"/>
</dbReference>
<protein>
    <recommendedName>
        <fullName evidence="3">PD-(D/E)XK endonuclease-like domain-containing protein</fullName>
    </recommendedName>
</protein>
<accession>A0A830GY35</accession>
<name>A0A830GY35_9CREN</name>
<sequence>MKLFPAWMVVKSLFADELRGTAIDVLFGSALDKAMVKMNYYYRKGVDNYLEAAANYMSLAIKEEAARMGIKLSNEDEGRMIERGSKILEAFQRTPAFGLLRPKTRLVVIDESIGMYVQPDFYDGYSIYEVKSFNPTKTRYAYYQVRLFQLGYPDSEAVLVGFDGNTLDPIIIRINRISEEDRHRIIMDVAKFGSSNGVEGEPDRDVIIKYSTRGG</sequence>
<dbReference type="OrthoDB" id="378987at2157"/>
<comment type="caution">
    <text evidence="1">The sequence shown here is derived from an EMBL/GenBank/DDBJ whole genome shotgun (WGS) entry which is preliminary data.</text>
</comment>
<organism evidence="1 2">
    <name type="scientific">Thermocladium modestius</name>
    <dbReference type="NCBI Taxonomy" id="62609"/>
    <lineage>
        <taxon>Archaea</taxon>
        <taxon>Thermoproteota</taxon>
        <taxon>Thermoprotei</taxon>
        <taxon>Thermoproteales</taxon>
        <taxon>Thermoproteaceae</taxon>
        <taxon>Thermocladium</taxon>
    </lineage>
</organism>
<dbReference type="EMBL" id="BMNL01000003">
    <property type="protein sequence ID" value="GGP21596.1"/>
    <property type="molecule type" value="Genomic_DNA"/>
</dbReference>
<proteinExistence type="predicted"/>
<dbReference type="AlphaFoldDB" id="A0A830GY35"/>
<evidence type="ECO:0008006" key="3">
    <source>
        <dbReference type="Google" id="ProtNLM"/>
    </source>
</evidence>